<gene>
    <name evidence="4" type="ORF">OESDEN_07300</name>
</gene>
<evidence type="ECO:0000313" key="5">
    <source>
        <dbReference type="Proteomes" id="UP000053660"/>
    </source>
</evidence>
<dbReference type="InterPro" id="IPR019791">
    <property type="entry name" value="Haem_peroxidase_animal"/>
</dbReference>
<name>A0A0B1T5G1_OESDE</name>
<dbReference type="PROSITE" id="PS50292">
    <property type="entry name" value="PEROXIDASE_3"/>
    <property type="match status" value="1"/>
</dbReference>
<dbReference type="PANTHER" id="PTHR11475">
    <property type="entry name" value="OXIDASE/PEROXIDASE"/>
    <property type="match status" value="1"/>
</dbReference>
<evidence type="ECO:0000313" key="4">
    <source>
        <dbReference type="EMBL" id="KHJ92803.1"/>
    </source>
</evidence>
<reference evidence="4 5" key="1">
    <citation type="submission" date="2014-03" db="EMBL/GenBank/DDBJ databases">
        <title>Draft genome of the hookworm Oesophagostomum dentatum.</title>
        <authorList>
            <person name="Mitreva M."/>
        </authorList>
    </citation>
    <scope>NUCLEOTIDE SEQUENCE [LARGE SCALE GENOMIC DNA]</scope>
    <source>
        <strain evidence="4 5">OD-Hann</strain>
    </source>
</reference>
<feature type="transmembrane region" description="Helical" evidence="3">
    <location>
        <begin position="360"/>
        <end position="376"/>
    </location>
</feature>
<keyword evidence="3" id="KW-0812">Transmembrane</keyword>
<evidence type="ECO:0000256" key="2">
    <source>
        <dbReference type="PIRSR" id="PIRSR619791-2"/>
    </source>
</evidence>
<evidence type="ECO:0000256" key="3">
    <source>
        <dbReference type="SAM" id="Phobius"/>
    </source>
</evidence>
<keyword evidence="3" id="KW-1133">Transmembrane helix</keyword>
<dbReference type="GO" id="GO:0006979">
    <property type="term" value="P:response to oxidative stress"/>
    <property type="evidence" value="ECO:0007669"/>
    <property type="project" value="InterPro"/>
</dbReference>
<dbReference type="PRINTS" id="PR00457">
    <property type="entry name" value="ANPEROXIDASE"/>
</dbReference>
<keyword evidence="2" id="KW-0408">Iron</keyword>
<keyword evidence="3" id="KW-0472">Membrane</keyword>
<accession>A0A0B1T5G1</accession>
<dbReference type="OrthoDB" id="5793656at2759"/>
<dbReference type="PANTHER" id="PTHR11475:SF144">
    <property type="entry name" value="NAD(P)H OXIDASE (H2O2-FORMING)"/>
    <property type="match status" value="1"/>
</dbReference>
<dbReference type="SUPFAM" id="SSF48113">
    <property type="entry name" value="Heme-dependent peroxidases"/>
    <property type="match status" value="1"/>
</dbReference>
<organism evidence="4 5">
    <name type="scientific">Oesophagostomum dentatum</name>
    <name type="common">Nodular worm</name>
    <dbReference type="NCBI Taxonomy" id="61180"/>
    <lineage>
        <taxon>Eukaryota</taxon>
        <taxon>Metazoa</taxon>
        <taxon>Ecdysozoa</taxon>
        <taxon>Nematoda</taxon>
        <taxon>Chromadorea</taxon>
        <taxon>Rhabditida</taxon>
        <taxon>Rhabditina</taxon>
        <taxon>Rhabditomorpha</taxon>
        <taxon>Strongyloidea</taxon>
        <taxon>Strongylidae</taxon>
        <taxon>Oesophagostomum</taxon>
    </lineage>
</organism>
<dbReference type="Gene3D" id="1.10.640.10">
    <property type="entry name" value="Haem peroxidase domain superfamily, animal type"/>
    <property type="match status" value="1"/>
</dbReference>
<dbReference type="AlphaFoldDB" id="A0A0B1T5G1"/>
<dbReference type="EMBL" id="KN551121">
    <property type="protein sequence ID" value="KHJ92803.1"/>
    <property type="molecule type" value="Genomic_DNA"/>
</dbReference>
<keyword evidence="2" id="KW-0479">Metal-binding</keyword>
<dbReference type="GO" id="GO:0046872">
    <property type="term" value="F:metal ion binding"/>
    <property type="evidence" value="ECO:0007669"/>
    <property type="project" value="UniProtKB-KW"/>
</dbReference>
<sequence length="453" mass="52718">MYRERVLGDSRVNENPGLLSFGIILYRWHNILANRLQAENPTWTDEELFQGARRWLIATLQKIIFYDFVPALLDTPVEPYDKYMPHVPPGISHAFAAAAFRFPHSIVPPAMILRKNVDKCEFRDEVGGFPALRLCQNWWNAQDIVQEYSVDEIILGMASQITEADDLIVVEDLRDYIFGPMHFTRLDVVASSIMRGRDNGLPSYNVLRKTFNLPEKTWETINEKLYKERRELFDKLAELYGDINYLDAYVGGMLEGDNGPGELFKAIIMDQFERLRDSDRFWFENTQNGLFNETEIRQIHNVTLRDIIRATTEINDAWLQDDVFYFHDGDPCPQPFQVNETGLEKCIPFMRFDHFTGNEAEAILFLVCFGIGYVLIQRRRRMGWDSSFDDLSATAIDDDAPKDRYSVQAFEWLQESYVRQVVVEFSPDHSIPQLAERIHNPWAILPYQAKEDA</sequence>
<dbReference type="InterPro" id="IPR037120">
    <property type="entry name" value="Haem_peroxidase_sf_animal"/>
</dbReference>
<dbReference type="GO" id="GO:0004601">
    <property type="term" value="F:peroxidase activity"/>
    <property type="evidence" value="ECO:0007669"/>
    <property type="project" value="UniProtKB-KW"/>
</dbReference>
<keyword evidence="1 4" id="KW-0575">Peroxidase</keyword>
<proteinExistence type="predicted"/>
<keyword evidence="1 4" id="KW-0560">Oxidoreductase</keyword>
<feature type="binding site" description="axial binding residue" evidence="2">
    <location>
        <position position="104"/>
    </location>
    <ligand>
        <name>heme b</name>
        <dbReference type="ChEBI" id="CHEBI:60344"/>
    </ligand>
    <ligandPart>
        <name>Fe</name>
        <dbReference type="ChEBI" id="CHEBI:18248"/>
    </ligandPart>
</feature>
<dbReference type="Proteomes" id="UP000053660">
    <property type="component" value="Unassembled WGS sequence"/>
</dbReference>
<keyword evidence="2" id="KW-0349">Heme</keyword>
<keyword evidence="5" id="KW-1185">Reference proteome</keyword>
<dbReference type="InterPro" id="IPR010255">
    <property type="entry name" value="Haem_peroxidase_sf"/>
</dbReference>
<dbReference type="Pfam" id="PF03098">
    <property type="entry name" value="An_peroxidase"/>
    <property type="match status" value="1"/>
</dbReference>
<evidence type="ECO:0000256" key="1">
    <source>
        <dbReference type="ARBA" id="ARBA00022559"/>
    </source>
</evidence>
<protein>
    <submittedName>
        <fullName evidence="4">Animal hem peroxidase</fullName>
    </submittedName>
</protein>
<dbReference type="GO" id="GO:0020037">
    <property type="term" value="F:heme binding"/>
    <property type="evidence" value="ECO:0007669"/>
    <property type="project" value="InterPro"/>
</dbReference>